<name>B7KHJ6_GLOC7</name>
<dbReference type="InterPro" id="IPR036291">
    <property type="entry name" value="NAD(P)-bd_dom_sf"/>
</dbReference>
<dbReference type="eggNOG" id="COG0287">
    <property type="taxonomic scope" value="Bacteria"/>
</dbReference>
<dbReference type="KEGG" id="cyc:PCC7424_2269"/>
<dbReference type="EMBL" id="CP001291">
    <property type="protein sequence ID" value="ACK70691.1"/>
    <property type="molecule type" value="Genomic_DNA"/>
</dbReference>
<dbReference type="PROSITE" id="PS51176">
    <property type="entry name" value="PDH_ADH"/>
    <property type="match status" value="1"/>
</dbReference>
<dbReference type="PANTHER" id="PTHR21363:SF0">
    <property type="entry name" value="PREPHENATE DEHYDROGENASE [NADP(+)]"/>
    <property type="match status" value="1"/>
</dbReference>
<dbReference type="GO" id="GO:0006571">
    <property type="term" value="P:tyrosine biosynthetic process"/>
    <property type="evidence" value="ECO:0007669"/>
    <property type="project" value="InterPro"/>
</dbReference>
<dbReference type="GO" id="GO:0008977">
    <property type="term" value="F:prephenate dehydrogenase (NAD+) activity"/>
    <property type="evidence" value="ECO:0007669"/>
    <property type="project" value="UniProtKB-EC"/>
</dbReference>
<dbReference type="EC" id="1.3.1.12" evidence="4"/>
<reference evidence="5" key="1">
    <citation type="journal article" date="2011" name="MBio">
        <title>Novel metabolic attributes of the genus Cyanothece, comprising a group of unicellular nitrogen-fixing Cyanobacteria.</title>
        <authorList>
            <person name="Bandyopadhyay A."/>
            <person name="Elvitigala T."/>
            <person name="Welsh E."/>
            <person name="Stockel J."/>
            <person name="Liberton M."/>
            <person name="Min H."/>
            <person name="Sherman L.A."/>
            <person name="Pakrasi H.B."/>
        </authorList>
    </citation>
    <scope>NUCLEOTIDE SEQUENCE [LARGE SCALE GENOMIC DNA]</scope>
    <source>
        <strain evidence="5">PCC 7424</strain>
    </source>
</reference>
<dbReference type="Proteomes" id="UP000002384">
    <property type="component" value="Chromosome"/>
</dbReference>
<dbReference type="InterPro" id="IPR046825">
    <property type="entry name" value="PDH_C"/>
</dbReference>
<evidence type="ECO:0000313" key="4">
    <source>
        <dbReference type="EMBL" id="ACK70691.1"/>
    </source>
</evidence>
<dbReference type="PANTHER" id="PTHR21363">
    <property type="entry name" value="PREPHENATE DEHYDROGENASE"/>
    <property type="match status" value="1"/>
</dbReference>
<keyword evidence="5" id="KW-1185">Reference proteome</keyword>
<dbReference type="GO" id="GO:0004665">
    <property type="term" value="F:prephenate dehydrogenase (NADP+) activity"/>
    <property type="evidence" value="ECO:0007669"/>
    <property type="project" value="InterPro"/>
</dbReference>
<organism evidence="4 5">
    <name type="scientific">Gloeothece citriformis (strain PCC 7424)</name>
    <name type="common">Cyanothece sp. (strain PCC 7424)</name>
    <dbReference type="NCBI Taxonomy" id="65393"/>
    <lineage>
        <taxon>Bacteria</taxon>
        <taxon>Bacillati</taxon>
        <taxon>Cyanobacteriota</taxon>
        <taxon>Cyanophyceae</taxon>
        <taxon>Oscillatoriophycideae</taxon>
        <taxon>Chroococcales</taxon>
        <taxon>Aphanothecaceae</taxon>
        <taxon>Gloeothece</taxon>
        <taxon>Gloeothece citriformis</taxon>
    </lineage>
</organism>
<evidence type="ECO:0000256" key="2">
    <source>
        <dbReference type="ARBA" id="ARBA00023002"/>
    </source>
</evidence>
<dbReference type="InterPro" id="IPR003099">
    <property type="entry name" value="Prephen_DH"/>
</dbReference>
<evidence type="ECO:0000313" key="5">
    <source>
        <dbReference type="Proteomes" id="UP000002384"/>
    </source>
</evidence>
<dbReference type="HOGENOM" id="CLU_036672_1_1_3"/>
<keyword evidence="2 4" id="KW-0560">Oxidoreductase</keyword>
<dbReference type="InterPro" id="IPR046826">
    <property type="entry name" value="PDH_N"/>
</dbReference>
<accession>B7KHJ6</accession>
<dbReference type="STRING" id="65393.PCC7424_2269"/>
<dbReference type="SUPFAM" id="SSF51735">
    <property type="entry name" value="NAD(P)-binding Rossmann-fold domains"/>
    <property type="match status" value="1"/>
</dbReference>
<sequence>MLKQIDRDLIELLAKKIAFLREANLKGINVEETSDMSQLLEQMGVPEFVWKNITLNCVAASQSYNQSTLPVKPKRITIIGGSGKMGRFFTLVFQEAGHQVSILEHQDWHKAPELIGKAELVLVCVNIEHTLTVVEKAAPYLTPSTILAEITSFKTTIVPKLLELHSGPVVSLHPMFGPGVTSFLSQNVIVCGGRQLEACQWILDLIERQGGQLTFCSIAEHDRMMAVVQGMRHFAVFGLGVFLAQEKVNLERSLEFASPLYRLQLDMIGRLFATDGSLSLKMMLSLFERRQFIGRLGATYHHLAQLVAEQDKIALEQEFETTRHFFREQVDRAVEETDYIINSLGVLLADGKSEIDQSQKDSNNNNTRQAA</sequence>
<dbReference type="OrthoDB" id="6198144at2"/>
<dbReference type="InterPro" id="IPR050812">
    <property type="entry name" value="Preph/Arog_dehydrog"/>
</dbReference>
<comment type="similarity">
    <text evidence="1">Belongs to the prephenate/arogenate dehydrogenase family.</text>
</comment>
<dbReference type="Pfam" id="PF20463">
    <property type="entry name" value="PDH_C"/>
    <property type="match status" value="1"/>
</dbReference>
<evidence type="ECO:0000256" key="1">
    <source>
        <dbReference type="ARBA" id="ARBA00007964"/>
    </source>
</evidence>
<dbReference type="Gene3D" id="3.40.50.720">
    <property type="entry name" value="NAD(P)-binding Rossmann-like Domain"/>
    <property type="match status" value="1"/>
</dbReference>
<dbReference type="SUPFAM" id="SSF48179">
    <property type="entry name" value="6-phosphogluconate dehydrogenase C-terminal domain-like"/>
    <property type="match status" value="1"/>
</dbReference>
<dbReference type="GO" id="GO:0070403">
    <property type="term" value="F:NAD+ binding"/>
    <property type="evidence" value="ECO:0007669"/>
    <property type="project" value="InterPro"/>
</dbReference>
<evidence type="ECO:0000259" key="3">
    <source>
        <dbReference type="PROSITE" id="PS51176"/>
    </source>
</evidence>
<protein>
    <submittedName>
        <fullName evidence="4">Prephenate dehydrogenase</fullName>
        <ecNumber evidence="4">1.3.1.12</ecNumber>
    </submittedName>
</protein>
<feature type="domain" description="Prephenate/arogenate dehydrogenase" evidence="3">
    <location>
        <begin position="74"/>
        <end position="337"/>
    </location>
</feature>
<gene>
    <name evidence="4" type="ordered locus">PCC7424_2269</name>
</gene>
<dbReference type="Pfam" id="PF02153">
    <property type="entry name" value="PDH_N"/>
    <property type="match status" value="1"/>
</dbReference>
<dbReference type="Gene3D" id="1.10.3660.10">
    <property type="entry name" value="6-phosphogluconate dehydrogenase C-terminal like domain"/>
    <property type="match status" value="1"/>
</dbReference>
<dbReference type="InterPro" id="IPR008927">
    <property type="entry name" value="6-PGluconate_DH-like_C_sf"/>
</dbReference>
<proteinExistence type="inferred from homology"/>
<dbReference type="RefSeq" id="WP_015954296.1">
    <property type="nucleotide sequence ID" value="NC_011729.1"/>
</dbReference>
<dbReference type="AlphaFoldDB" id="B7KHJ6"/>